<accession>A0A448WXM0</accession>
<dbReference type="EMBL" id="CAAALY010058174">
    <property type="protein sequence ID" value="VEL22744.1"/>
    <property type="molecule type" value="Genomic_DNA"/>
</dbReference>
<sequence>MDLRLMKTDPNEKRVPSNLEIIYVAPTEAASQFPGLFLFVGSSRLLRPVYLLVSEMAASPSDTNLGADGFFRRLEWLSTFEQAYLHVAVTEAEVALQPIDQRSHLEIAPEAIFSFVAGLTPYPDFNQVLL</sequence>
<protein>
    <recommendedName>
        <fullName evidence="1">DNA-directed RNA polymerase I subunit RPA2 domain-containing protein</fullName>
    </recommendedName>
</protein>
<dbReference type="InterPro" id="IPR009674">
    <property type="entry name" value="Rpa2_dom_4"/>
</dbReference>
<dbReference type="SUPFAM" id="SSF64484">
    <property type="entry name" value="beta and beta-prime subunits of DNA dependent RNA-polymerase"/>
    <property type="match status" value="1"/>
</dbReference>
<keyword evidence="3" id="KW-1185">Reference proteome</keyword>
<feature type="domain" description="DNA-directed RNA polymerase I subunit RPA2" evidence="1">
    <location>
        <begin position="3"/>
        <end position="47"/>
    </location>
</feature>
<evidence type="ECO:0000313" key="2">
    <source>
        <dbReference type="EMBL" id="VEL22744.1"/>
    </source>
</evidence>
<dbReference type="GO" id="GO:0006351">
    <property type="term" value="P:DNA-templated transcription"/>
    <property type="evidence" value="ECO:0007669"/>
    <property type="project" value="InterPro"/>
</dbReference>
<dbReference type="OrthoDB" id="6280570at2759"/>
<reference evidence="2" key="1">
    <citation type="submission" date="2018-11" db="EMBL/GenBank/DDBJ databases">
        <authorList>
            <consortium name="Pathogen Informatics"/>
        </authorList>
    </citation>
    <scope>NUCLEOTIDE SEQUENCE</scope>
</reference>
<dbReference type="Proteomes" id="UP000784294">
    <property type="component" value="Unassembled WGS sequence"/>
</dbReference>
<organism evidence="2 3">
    <name type="scientific">Protopolystoma xenopodis</name>
    <dbReference type="NCBI Taxonomy" id="117903"/>
    <lineage>
        <taxon>Eukaryota</taxon>
        <taxon>Metazoa</taxon>
        <taxon>Spiralia</taxon>
        <taxon>Lophotrochozoa</taxon>
        <taxon>Platyhelminthes</taxon>
        <taxon>Monogenea</taxon>
        <taxon>Polyopisthocotylea</taxon>
        <taxon>Polystomatidea</taxon>
        <taxon>Polystomatidae</taxon>
        <taxon>Protopolystoma</taxon>
    </lineage>
</organism>
<comment type="caution">
    <text evidence="2">The sequence shown here is derived from an EMBL/GenBank/DDBJ whole genome shotgun (WGS) entry which is preliminary data.</text>
</comment>
<dbReference type="GO" id="GO:0003899">
    <property type="term" value="F:DNA-directed RNA polymerase activity"/>
    <property type="evidence" value="ECO:0007669"/>
    <property type="project" value="InterPro"/>
</dbReference>
<name>A0A448WXM0_9PLAT</name>
<dbReference type="Gene3D" id="3.90.1070.20">
    <property type="match status" value="1"/>
</dbReference>
<evidence type="ECO:0000259" key="1">
    <source>
        <dbReference type="Pfam" id="PF06883"/>
    </source>
</evidence>
<evidence type="ECO:0000313" key="3">
    <source>
        <dbReference type="Proteomes" id="UP000784294"/>
    </source>
</evidence>
<gene>
    <name evidence="2" type="ORF">PXEA_LOCUS16184</name>
</gene>
<dbReference type="Pfam" id="PF06883">
    <property type="entry name" value="RNA_pol_Rpa2_4"/>
    <property type="match status" value="1"/>
</dbReference>
<dbReference type="GO" id="GO:0005634">
    <property type="term" value="C:nucleus"/>
    <property type="evidence" value="ECO:0007669"/>
    <property type="project" value="InterPro"/>
</dbReference>
<dbReference type="AlphaFoldDB" id="A0A448WXM0"/>
<proteinExistence type="predicted"/>